<organism evidence="2 3">
    <name type="scientific">Methyloradius palustris</name>
    <dbReference type="NCBI Taxonomy" id="2778876"/>
    <lineage>
        <taxon>Bacteria</taxon>
        <taxon>Pseudomonadati</taxon>
        <taxon>Pseudomonadota</taxon>
        <taxon>Betaproteobacteria</taxon>
        <taxon>Nitrosomonadales</taxon>
        <taxon>Methylophilaceae</taxon>
        <taxon>Methyloradius</taxon>
    </lineage>
</organism>
<evidence type="ECO:0000313" key="2">
    <source>
        <dbReference type="EMBL" id="BCM24746.1"/>
    </source>
</evidence>
<keyword evidence="1" id="KW-0812">Transmembrane</keyword>
<proteinExistence type="predicted"/>
<dbReference type="KEGG" id="mpau:ZMTM_10050"/>
<reference evidence="2" key="1">
    <citation type="journal article" date="2021" name="Arch. Microbiol.">
        <title>Methyloradius palustris gen. nov., sp. nov., a methanol-oxidizing bacterium isolated from snow.</title>
        <authorList>
            <person name="Miyadera T."/>
            <person name="Kojima H."/>
            <person name="Fukui M."/>
        </authorList>
    </citation>
    <scope>NUCLEOTIDE SEQUENCE</scope>
    <source>
        <strain evidence="2">Zm11</strain>
    </source>
</reference>
<protein>
    <submittedName>
        <fullName evidence="2">Uncharacterized protein</fullName>
    </submittedName>
</protein>
<evidence type="ECO:0000313" key="3">
    <source>
        <dbReference type="Proteomes" id="UP000826722"/>
    </source>
</evidence>
<gene>
    <name evidence="2" type="ORF">ZMTM_10050</name>
</gene>
<accession>A0A8D5JQS0</accession>
<keyword evidence="1" id="KW-0472">Membrane</keyword>
<feature type="transmembrane region" description="Helical" evidence="1">
    <location>
        <begin position="12"/>
        <end position="31"/>
    </location>
</feature>
<name>A0A8D5JQS0_9PROT</name>
<keyword evidence="1" id="KW-1133">Transmembrane helix</keyword>
<dbReference type="RefSeq" id="WP_221765243.1">
    <property type="nucleotide sequence ID" value="NZ_AP024110.1"/>
</dbReference>
<dbReference type="AlphaFoldDB" id="A0A8D5JQS0"/>
<sequence length="87" mass="10006">MNQKENDNILRVLTLLMLVLSLLMCISVFAFKNVDANTSVKHPLNAVEKSQIKPIKNIQVPVKFYTEPNINYSTEKNIFETVRRVKA</sequence>
<dbReference type="EMBL" id="AP024110">
    <property type="protein sequence ID" value="BCM24746.1"/>
    <property type="molecule type" value="Genomic_DNA"/>
</dbReference>
<keyword evidence="3" id="KW-1185">Reference proteome</keyword>
<dbReference type="Proteomes" id="UP000826722">
    <property type="component" value="Chromosome"/>
</dbReference>
<evidence type="ECO:0000256" key="1">
    <source>
        <dbReference type="SAM" id="Phobius"/>
    </source>
</evidence>